<gene>
    <name evidence="6" type="ORF">IDAT_07310</name>
</gene>
<dbReference type="InterPro" id="IPR006913">
    <property type="entry name" value="CENP-V/GFA"/>
</dbReference>
<dbReference type="PROSITE" id="PS51891">
    <property type="entry name" value="CENP_V_GFA"/>
    <property type="match status" value="1"/>
</dbReference>
<organism evidence="6 7">
    <name type="scientific">Pseudidiomarina atlantica</name>
    <dbReference type="NCBI Taxonomy" id="1517416"/>
    <lineage>
        <taxon>Bacteria</taxon>
        <taxon>Pseudomonadati</taxon>
        <taxon>Pseudomonadota</taxon>
        <taxon>Gammaproteobacteria</taxon>
        <taxon>Alteromonadales</taxon>
        <taxon>Idiomarinaceae</taxon>
        <taxon>Pseudidiomarina</taxon>
    </lineage>
</organism>
<name>A0A094L1Q7_9GAMM</name>
<dbReference type="InterPro" id="IPR011057">
    <property type="entry name" value="Mss4-like_sf"/>
</dbReference>
<dbReference type="eggNOG" id="COG3791">
    <property type="taxonomic scope" value="Bacteria"/>
</dbReference>
<evidence type="ECO:0000313" key="6">
    <source>
        <dbReference type="EMBL" id="KFZ28558.1"/>
    </source>
</evidence>
<dbReference type="GO" id="GO:0046872">
    <property type="term" value="F:metal ion binding"/>
    <property type="evidence" value="ECO:0007669"/>
    <property type="project" value="UniProtKB-KW"/>
</dbReference>
<dbReference type="RefSeq" id="WP_034732381.1">
    <property type="nucleotide sequence ID" value="NZ_JPIN01000007.1"/>
</dbReference>
<reference evidence="6 7" key="1">
    <citation type="submission" date="2014-06" db="EMBL/GenBank/DDBJ databases">
        <title>Draft genome sequence of Idiomarina sp. MCCC 1A10513.</title>
        <authorList>
            <person name="Du J."/>
            <person name="Lai Q."/>
            <person name="Shao Z."/>
        </authorList>
    </citation>
    <scope>NUCLEOTIDE SEQUENCE [LARGE SCALE GENOMIC DNA]</scope>
    <source>
        <strain evidence="6 7">MCCC 1A10513</strain>
    </source>
</reference>
<comment type="caution">
    <text evidence="6">The sequence shown here is derived from an EMBL/GenBank/DDBJ whole genome shotgun (WGS) entry which is preliminary data.</text>
</comment>
<dbReference type="SUPFAM" id="SSF51316">
    <property type="entry name" value="Mss4-like"/>
    <property type="match status" value="1"/>
</dbReference>
<keyword evidence="2" id="KW-0479">Metal-binding</keyword>
<dbReference type="Pfam" id="PF04828">
    <property type="entry name" value="GFA"/>
    <property type="match status" value="1"/>
</dbReference>
<evidence type="ECO:0000256" key="4">
    <source>
        <dbReference type="ARBA" id="ARBA00023239"/>
    </source>
</evidence>
<dbReference type="AlphaFoldDB" id="A0A094L1Q7"/>
<dbReference type="Gene3D" id="3.90.1590.10">
    <property type="entry name" value="glutathione-dependent formaldehyde- activating enzyme (gfa)"/>
    <property type="match status" value="1"/>
</dbReference>
<keyword evidence="4" id="KW-0456">Lyase</keyword>
<dbReference type="PANTHER" id="PTHR33337:SF40">
    <property type="entry name" value="CENP-V_GFA DOMAIN-CONTAINING PROTEIN-RELATED"/>
    <property type="match status" value="1"/>
</dbReference>
<keyword evidence="3" id="KW-0862">Zinc</keyword>
<protein>
    <submittedName>
        <fullName evidence="6">Aldehyde-activating protein</fullName>
    </submittedName>
</protein>
<comment type="similarity">
    <text evidence="1">Belongs to the Gfa family.</text>
</comment>
<dbReference type="PANTHER" id="PTHR33337">
    <property type="entry name" value="GFA DOMAIN-CONTAINING PROTEIN"/>
    <property type="match status" value="1"/>
</dbReference>
<feature type="domain" description="CENP-V/GFA" evidence="5">
    <location>
        <begin position="4"/>
        <end position="119"/>
    </location>
</feature>
<dbReference type="Proteomes" id="UP000053718">
    <property type="component" value="Unassembled WGS sequence"/>
</dbReference>
<evidence type="ECO:0000256" key="3">
    <source>
        <dbReference type="ARBA" id="ARBA00022833"/>
    </source>
</evidence>
<evidence type="ECO:0000256" key="2">
    <source>
        <dbReference type="ARBA" id="ARBA00022723"/>
    </source>
</evidence>
<dbReference type="GO" id="GO:0016846">
    <property type="term" value="F:carbon-sulfur lyase activity"/>
    <property type="evidence" value="ECO:0007669"/>
    <property type="project" value="InterPro"/>
</dbReference>
<dbReference type="EMBL" id="JPIN01000007">
    <property type="protein sequence ID" value="KFZ28558.1"/>
    <property type="molecule type" value="Genomic_DNA"/>
</dbReference>
<evidence type="ECO:0000259" key="5">
    <source>
        <dbReference type="PROSITE" id="PS51891"/>
    </source>
</evidence>
<keyword evidence="7" id="KW-1185">Reference proteome</keyword>
<evidence type="ECO:0000313" key="7">
    <source>
        <dbReference type="Proteomes" id="UP000053718"/>
    </source>
</evidence>
<proteinExistence type="inferred from homology"/>
<sequence length="135" mass="14573">MTIHRGSCLCGTVSFTVEGDFDSFYLCHCKHCQKDTGSAHAANLFSQSAQLSWLSGNDAVTLFTLPDSRHSRSFCKHCGSALPNTQNEGMLVVPAGCLDTEVTLTPTAHLFTASSASWEELIDKIPVFAGFPTRS</sequence>
<dbReference type="OrthoDB" id="4188830at2"/>
<accession>A0A094L1Q7</accession>
<evidence type="ECO:0000256" key="1">
    <source>
        <dbReference type="ARBA" id="ARBA00005495"/>
    </source>
</evidence>